<gene>
    <name evidence="5" type="ORF">POCTA_138.1.T0690226</name>
</gene>
<feature type="region of interest" description="Disordered" evidence="4">
    <location>
        <begin position="93"/>
        <end position="151"/>
    </location>
</feature>
<feature type="region of interest" description="Disordered" evidence="4">
    <location>
        <begin position="433"/>
        <end position="465"/>
    </location>
</feature>
<feature type="compositionally biased region" description="Low complexity" evidence="4">
    <location>
        <begin position="128"/>
        <end position="151"/>
    </location>
</feature>
<feature type="repeat" description="TPR" evidence="3">
    <location>
        <begin position="1108"/>
        <end position="1141"/>
    </location>
</feature>
<keyword evidence="6" id="KW-1185">Reference proteome</keyword>
<feature type="compositionally biased region" description="Low complexity" evidence="4">
    <location>
        <begin position="300"/>
        <end position="311"/>
    </location>
</feature>
<feature type="compositionally biased region" description="Polar residues" evidence="4">
    <location>
        <begin position="437"/>
        <end position="446"/>
    </location>
</feature>
<organism evidence="5 6">
    <name type="scientific">Paramecium octaurelia</name>
    <dbReference type="NCBI Taxonomy" id="43137"/>
    <lineage>
        <taxon>Eukaryota</taxon>
        <taxon>Sar</taxon>
        <taxon>Alveolata</taxon>
        <taxon>Ciliophora</taxon>
        <taxon>Intramacronucleata</taxon>
        <taxon>Oligohymenophorea</taxon>
        <taxon>Peniculida</taxon>
        <taxon>Parameciidae</taxon>
        <taxon>Paramecium</taxon>
    </lineage>
</organism>
<sequence length="1153" mass="134078">MITLTYIIRIQYKISIRIQLSQSIITITQGIKIQQIKIFRKKRIADLKQKEKESQKLFPPIIVSKVQTQLKSPHQQQQKAQAKVNNLMRQSSDKYKQQQRALVPSNNNNNQKQQQRLVQGYKSPQKLIQSQHRPLSQQQQRQNQNQQQQIHQKPIGILGVKNISKQLSLQNYQISSQLQSPKFFYKDIEQNPKIIKQLQQEDNQEKQTDSNQDDQQDEFQIYQNIDNVQIQGTQKKNYRFQGDQQKILNKNQEIKKVGQLEYKKNGIFTNQLQKSQNYAELKPHPVPLEQSQSTDYNCKNQNNAQQQRIQNKSQSTEDKKQQINTEQQQPVQIQTEKVLYQNQTIKQTKVKLNQEDIPQIQVQNPQSSIKGIQDENQAEASLHKEGYVVEQKLQQVVGQHQDVEKVRSSNQHVQDQANLNVVQQNNELAEFKKNNDQDAQGPSQEQDGSEEPDGMPSSDSYGLQNTNKEGVNEEVLEQPNEVLLVPESQPKCLAYQNSSGLESKPQKALQSQTKLSHSQTSQFAETKKKVAKVITYPENFEDWSIEDCLRRIEEAPNDIFAAFRLAILYRDDQLEKAKEYLLKVTKMDPLFEVEKVNWALGTILVSEKEWKKALHHFRICYQYSQDRVQSYLEIAGCYQNLGEFEKAEKTYRRAIDVNNKDYLSYYKLGQMQIRNKKLKEGIDNLSKAQTLDHKNMDIIIELGEALMIYDEDPTAIDEAIVILHKGMIVDPLNYECTNALARAYEKKGDLVQAIKYGKLATEQPNSDSNSHYFLGTLYFKKKDLKSAAESFITQLRINNKHPEALIEYATISSIQGNFENAKKYLKQALRACPNNPVANMRLGIIYQTKLYELNSAIECFEQVASVDPTNYKAYYYKGQCQFQIGELDQGIECMNQSLKHNQSFGLAWKAIGNIRFEMNQPAMALKYFQKALDSDKNDMEAKIKLGHCYYLQDQFEQAIQIYEEINHLDQNEELEQNMANCYYMKNDFDEAILHYQKALSINSDKIECYYNLGNTYFTMEKFEDALECFERVVKVVPQHSAAFYNYANTFFVLEDYENAAKYFEKAVELQPENVDWRNYVASLYIKKGELDAAKRHLDESIRLQPQNPDTLAKYANYYYQIGKYNEALQKAKQTLVLDEKNEQALSLIRELTN</sequence>
<comment type="caution">
    <text evidence="5">The sequence shown here is derived from an EMBL/GenBank/DDBJ whole genome shotgun (WGS) entry which is preliminary data.</text>
</comment>
<reference evidence="5" key="1">
    <citation type="submission" date="2021-01" db="EMBL/GenBank/DDBJ databases">
        <authorList>
            <consortium name="Genoscope - CEA"/>
            <person name="William W."/>
        </authorList>
    </citation>
    <scope>NUCLEOTIDE SEQUENCE</scope>
</reference>
<dbReference type="PANTHER" id="PTHR45586:SF1">
    <property type="entry name" value="LIPOPOLYSACCHARIDE ASSEMBLY PROTEIN B"/>
    <property type="match status" value="1"/>
</dbReference>
<feature type="repeat" description="TPR" evidence="3">
    <location>
        <begin position="905"/>
        <end position="938"/>
    </location>
</feature>
<dbReference type="PROSITE" id="PS50005">
    <property type="entry name" value="TPR"/>
    <property type="match status" value="9"/>
</dbReference>
<dbReference type="Proteomes" id="UP000683925">
    <property type="component" value="Unassembled WGS sequence"/>
</dbReference>
<dbReference type="AlphaFoldDB" id="A0A8S1VMA1"/>
<evidence type="ECO:0000256" key="1">
    <source>
        <dbReference type="ARBA" id="ARBA00022737"/>
    </source>
</evidence>
<feature type="repeat" description="TPR" evidence="3">
    <location>
        <begin position="802"/>
        <end position="835"/>
    </location>
</feature>
<dbReference type="EMBL" id="CAJJDP010000068">
    <property type="protein sequence ID" value="CAD8177771.1"/>
    <property type="molecule type" value="Genomic_DNA"/>
</dbReference>
<keyword evidence="1" id="KW-0677">Repeat</keyword>
<dbReference type="SMART" id="SM00671">
    <property type="entry name" value="SEL1"/>
    <property type="match status" value="6"/>
</dbReference>
<keyword evidence="2 3" id="KW-0802">TPR repeat</keyword>
<dbReference type="Pfam" id="PF13432">
    <property type="entry name" value="TPR_16"/>
    <property type="match status" value="2"/>
</dbReference>
<evidence type="ECO:0000313" key="6">
    <source>
        <dbReference type="Proteomes" id="UP000683925"/>
    </source>
</evidence>
<protein>
    <recommendedName>
        <fullName evidence="7">UDP-N-acetylglucosamine--peptide N-acetylglucosaminyltransferase SPINDLY</fullName>
    </recommendedName>
</protein>
<evidence type="ECO:0000256" key="4">
    <source>
        <dbReference type="SAM" id="MobiDB-lite"/>
    </source>
</evidence>
<feature type="compositionally biased region" description="Polar residues" evidence="4">
    <location>
        <begin position="289"/>
        <end position="299"/>
    </location>
</feature>
<proteinExistence type="predicted"/>
<feature type="repeat" description="TPR" evidence="3">
    <location>
        <begin position="1074"/>
        <end position="1107"/>
    </location>
</feature>
<feature type="repeat" description="TPR" evidence="3">
    <location>
        <begin position="972"/>
        <end position="1005"/>
    </location>
</feature>
<dbReference type="Pfam" id="PF00515">
    <property type="entry name" value="TPR_1"/>
    <property type="match status" value="1"/>
</dbReference>
<accession>A0A8S1VMA1</accession>
<evidence type="ECO:0008006" key="7">
    <source>
        <dbReference type="Google" id="ProtNLM"/>
    </source>
</evidence>
<dbReference type="Pfam" id="PF13181">
    <property type="entry name" value="TPR_8"/>
    <property type="match status" value="3"/>
</dbReference>
<dbReference type="SMART" id="SM00028">
    <property type="entry name" value="TPR"/>
    <property type="match status" value="16"/>
</dbReference>
<name>A0A8S1VMA1_PAROT</name>
<dbReference type="OMA" id="FRICYQY"/>
<dbReference type="InterPro" id="IPR006597">
    <property type="entry name" value="Sel1-like"/>
</dbReference>
<dbReference type="PANTHER" id="PTHR45586">
    <property type="entry name" value="TPR REPEAT-CONTAINING PROTEIN PA4667"/>
    <property type="match status" value="1"/>
</dbReference>
<feature type="repeat" description="TPR" evidence="3">
    <location>
        <begin position="1006"/>
        <end position="1039"/>
    </location>
</feature>
<evidence type="ECO:0000256" key="3">
    <source>
        <dbReference type="PROSITE-ProRule" id="PRU00339"/>
    </source>
</evidence>
<feature type="region of interest" description="Disordered" evidence="4">
    <location>
        <begin position="286"/>
        <end position="328"/>
    </location>
</feature>
<feature type="repeat" description="TPR" evidence="3">
    <location>
        <begin position="768"/>
        <end position="801"/>
    </location>
</feature>
<dbReference type="OrthoDB" id="312680at2759"/>
<evidence type="ECO:0000313" key="5">
    <source>
        <dbReference type="EMBL" id="CAD8177771.1"/>
    </source>
</evidence>
<feature type="repeat" description="TPR" evidence="3">
    <location>
        <begin position="1040"/>
        <end position="1073"/>
    </location>
</feature>
<dbReference type="InterPro" id="IPR051012">
    <property type="entry name" value="CellSynth/LPSAsmb/PSIAsmb"/>
</dbReference>
<dbReference type="PROSITE" id="PS50293">
    <property type="entry name" value="TPR_REGION"/>
    <property type="match status" value="2"/>
</dbReference>
<feature type="repeat" description="TPR" evidence="3">
    <location>
        <begin position="628"/>
        <end position="661"/>
    </location>
</feature>
<dbReference type="Pfam" id="PF14559">
    <property type="entry name" value="TPR_19"/>
    <property type="match status" value="1"/>
</dbReference>
<dbReference type="InterPro" id="IPR019734">
    <property type="entry name" value="TPR_rpt"/>
</dbReference>
<evidence type="ECO:0000256" key="2">
    <source>
        <dbReference type="ARBA" id="ARBA00022803"/>
    </source>
</evidence>
<feature type="compositionally biased region" description="Low complexity" evidence="4">
    <location>
        <begin position="106"/>
        <end position="115"/>
    </location>
</feature>